<dbReference type="InterPro" id="IPR012334">
    <property type="entry name" value="Pectin_lyas_fold"/>
</dbReference>
<dbReference type="Gene3D" id="2.60.120.260">
    <property type="entry name" value="Galactose-binding domain-like"/>
    <property type="match status" value="1"/>
</dbReference>
<dbReference type="EMBL" id="FNON01000001">
    <property type="protein sequence ID" value="SDW38365.1"/>
    <property type="molecule type" value="Genomic_DNA"/>
</dbReference>
<dbReference type="PANTHER" id="PTHR43784:SF2">
    <property type="entry name" value="GDSL-LIKE LIPASE_ACYLHYDROLASE, PUTATIVE (AFU_ORTHOLOGUE AFUA_2G00820)-RELATED"/>
    <property type="match status" value="1"/>
</dbReference>
<dbReference type="PANTHER" id="PTHR43784">
    <property type="entry name" value="GDSL-LIKE LIPASE/ACYLHYDROLASE, PUTATIVE (AFU_ORTHOLOGUE AFUA_2G00820)-RELATED"/>
    <property type="match status" value="1"/>
</dbReference>
<dbReference type="InterPro" id="IPR053140">
    <property type="entry name" value="GDSL_Rv0518-like"/>
</dbReference>
<dbReference type="InterPro" id="IPR008979">
    <property type="entry name" value="Galactose-bd-like_sf"/>
</dbReference>
<accession>A0A1H2T3T1</accession>
<dbReference type="OrthoDB" id="9808066at2"/>
<gene>
    <name evidence="6" type="ORF">SAMN05421504_101445</name>
</gene>
<dbReference type="Proteomes" id="UP000199515">
    <property type="component" value="Unassembled WGS sequence"/>
</dbReference>
<name>A0A1H2T3T1_9PSEU</name>
<evidence type="ECO:0000313" key="6">
    <source>
        <dbReference type="EMBL" id="SDW38365.1"/>
    </source>
</evidence>
<dbReference type="InterPro" id="IPR036514">
    <property type="entry name" value="SGNH_hydro_sf"/>
</dbReference>
<dbReference type="STRING" id="589385.SAMN05421504_101445"/>
<protein>
    <submittedName>
        <fullName evidence="6">Lysophospholipase L1</fullName>
    </submittedName>
</protein>
<keyword evidence="3" id="KW-1015">Disulfide bond</keyword>
<evidence type="ECO:0000256" key="3">
    <source>
        <dbReference type="ARBA" id="ARBA00023157"/>
    </source>
</evidence>
<sequence>MFLRRLGALLAVACLALATPAVAAARQIVVYAAPNGVGPLCAAMLPCSVTTAQQRARQLSRYADVVVRLAGGTYSLTAPLVFGAEDSGVRWQAAPGQKPVFSGGLPVTGWRESGGLWSARVPADLRTRQLYADGVRLPRAQGEVPMKQTPAGFDSPAMASWRNPSSIEFVLGDGHGSWSEPRCGVASIQGSAVTMRQPCWDNMKLADQPRGPFGDNPAGGFPTYPSDAVPSRVENAFELLSPGEWYLDEAQHVVYYQPKPGENVRSMHFVAPKLEQLMRTSTSAAAPLHDMTFEGIEFAYATWLRPSGDDGFVEMQANFTLTGPGASKSQGLCEYSVPKGTCPFASWTRPDAAVDLTGTRDVSFVRNTFTHLGGAGLGLQHGVQRDLIEGNVVTDVSGIGILLGAVDDPRPATEAEIATGNTIRNNLLRHTGVEFTGAPAIVNGYSRGTSIVHNEIGDVPYTGISSGWGGWRTNSVFPGENPNINADNTISNNLVYRDMLVRYDGGAVYTNGPQGTSYEHGLTVTGNVNFSGKKTANTVYNDEGGDYVTITGNVQYDDGGGFNGGCSTTGHVRLKDNYHVGPLNSFPCAPAPVGLEDLGGNRLISPNPQAGEIPAEVLAAAGLEPAFRDLTTSRPPVLVLVSPSCTGDLLLSGSGFTPDSAVTVGGKSVPPVYVSPNHLTVSAPAGGTVTVSTASGTSSAVASSLCAGLSTRFDNVGITRDGDTSRGNVDGYGYSYSAEALAAKGVTPGALISSHGIKFTWPTGSPDNAISRGQLVGVSGASDTLGFLLASTSGTLDTQGMGRVQYTDGSNQDFTIGSPNWEGTPSVVPVVSMPYRNGPGGRDNRPVHVFFAVVKLDPHKTVKTVRLPDSPKLHIFSVGLAGSPDLALGKIATQSSEAWGGLASHAVDGDTNGVFGYNSVSHTDLEAHPWWQVDLGAVGPMSTVNVWNRTDCCSERLNDYWLFVSAHPFDTSLTPEQQAARPGVWSQRLSGSASVPLSVTGRYVMVQLARRDYLSLAEVQVFGTPAADEGWVGTWGTAPAAGGESRAGQSVRNIVHTSVAGTSARVTLSNKFGTSPLLLSASVALRAGQAADAVPGSLRRLTFAGRATVTVPAGQDVRSDPLDFAVPADGDLLVTTYTPSSGPATYHPAASQTSFAGTGDHVGDVSGAAFGWQVGSWFYVKEIDVRGSAASASVLAFGDSITDGGYSTSSANHRWPDYLADRLGQRFGVLNSGISANRLLLDGGELAYGRSGLSRVDDDALDRTAVRTVILLEGINDMLQDPRQNDPAKFAAGYRALVDRLHAKGIRVIGATITPFKGWWGWDTGLEATRTAVNEFIRTSGIFDGVVDFAAAIADSQDPLRMKPEYSAEDKLHPSDAGNEALAAAIDLGSL</sequence>
<dbReference type="InterPro" id="IPR011050">
    <property type="entry name" value="Pectin_lyase_fold/virulence"/>
</dbReference>
<evidence type="ECO:0000256" key="4">
    <source>
        <dbReference type="SAM" id="SignalP"/>
    </source>
</evidence>
<proteinExistence type="predicted"/>
<feature type="signal peptide" evidence="4">
    <location>
        <begin position="1"/>
        <end position="23"/>
    </location>
</feature>
<dbReference type="InterPro" id="IPR013783">
    <property type="entry name" value="Ig-like_fold"/>
</dbReference>
<dbReference type="InterPro" id="IPR008265">
    <property type="entry name" value="Lipase_GDSL_AS"/>
</dbReference>
<keyword evidence="1" id="KW-0479">Metal-binding</keyword>
<dbReference type="Pfam" id="PF22633">
    <property type="entry name" value="F5_F8_type_C_2"/>
    <property type="match status" value="1"/>
</dbReference>
<feature type="domain" description="Fucolectin tachylectin-4 pentraxin-1" evidence="5">
    <location>
        <begin position="883"/>
        <end position="1027"/>
    </location>
</feature>
<dbReference type="SMART" id="SM00607">
    <property type="entry name" value="FTP"/>
    <property type="match status" value="1"/>
</dbReference>
<keyword evidence="4" id="KW-0732">Signal</keyword>
<dbReference type="Gene3D" id="3.40.50.1110">
    <property type="entry name" value="SGNH hydrolase"/>
    <property type="match status" value="1"/>
</dbReference>
<organism evidence="6 7">
    <name type="scientific">Amycolatopsis xylanica</name>
    <dbReference type="NCBI Taxonomy" id="589385"/>
    <lineage>
        <taxon>Bacteria</taxon>
        <taxon>Bacillati</taxon>
        <taxon>Actinomycetota</taxon>
        <taxon>Actinomycetes</taxon>
        <taxon>Pseudonocardiales</taxon>
        <taxon>Pseudonocardiaceae</taxon>
        <taxon>Amycolatopsis</taxon>
    </lineage>
</organism>
<dbReference type="SUPFAM" id="SSF51126">
    <property type="entry name" value="Pectin lyase-like"/>
    <property type="match status" value="1"/>
</dbReference>
<keyword evidence="2" id="KW-0106">Calcium</keyword>
<dbReference type="SUPFAM" id="SSF52266">
    <property type="entry name" value="SGNH hydrolase"/>
    <property type="match status" value="1"/>
</dbReference>
<dbReference type="InterPro" id="IPR013830">
    <property type="entry name" value="SGNH_hydro"/>
</dbReference>
<dbReference type="PROSITE" id="PS01098">
    <property type="entry name" value="LIPASE_GDSL_SER"/>
    <property type="match status" value="1"/>
</dbReference>
<dbReference type="Gene3D" id="2.160.20.10">
    <property type="entry name" value="Single-stranded right-handed beta-helix, Pectin lyase-like"/>
    <property type="match status" value="1"/>
</dbReference>
<dbReference type="Pfam" id="PF13472">
    <property type="entry name" value="Lipase_GDSL_2"/>
    <property type="match status" value="1"/>
</dbReference>
<evidence type="ECO:0000256" key="1">
    <source>
        <dbReference type="ARBA" id="ARBA00022723"/>
    </source>
</evidence>
<dbReference type="SUPFAM" id="SSF49785">
    <property type="entry name" value="Galactose-binding domain-like"/>
    <property type="match status" value="1"/>
</dbReference>
<evidence type="ECO:0000259" key="5">
    <source>
        <dbReference type="SMART" id="SM00607"/>
    </source>
</evidence>
<dbReference type="GO" id="GO:0046872">
    <property type="term" value="F:metal ion binding"/>
    <property type="evidence" value="ECO:0007669"/>
    <property type="project" value="UniProtKB-KW"/>
</dbReference>
<dbReference type="CDD" id="cd01830">
    <property type="entry name" value="XynE_like"/>
    <property type="match status" value="1"/>
</dbReference>
<dbReference type="InterPro" id="IPR006585">
    <property type="entry name" value="FTP1"/>
</dbReference>
<reference evidence="6 7" key="1">
    <citation type="submission" date="2016-10" db="EMBL/GenBank/DDBJ databases">
        <authorList>
            <person name="de Groot N.N."/>
        </authorList>
    </citation>
    <scope>NUCLEOTIDE SEQUENCE [LARGE SCALE GENOMIC DNA]</scope>
    <source>
        <strain evidence="6 7">CPCC 202699</strain>
    </source>
</reference>
<dbReference type="Gene3D" id="2.60.40.10">
    <property type="entry name" value="Immunoglobulins"/>
    <property type="match status" value="1"/>
</dbReference>
<dbReference type="GO" id="GO:0016298">
    <property type="term" value="F:lipase activity"/>
    <property type="evidence" value="ECO:0007669"/>
    <property type="project" value="InterPro"/>
</dbReference>
<dbReference type="GO" id="GO:0005975">
    <property type="term" value="P:carbohydrate metabolic process"/>
    <property type="evidence" value="ECO:0007669"/>
    <property type="project" value="UniProtKB-ARBA"/>
</dbReference>
<keyword evidence="7" id="KW-1185">Reference proteome</keyword>
<feature type="chain" id="PRO_5011667709" evidence="4">
    <location>
        <begin position="24"/>
        <end position="1391"/>
    </location>
</feature>
<evidence type="ECO:0000256" key="2">
    <source>
        <dbReference type="ARBA" id="ARBA00022837"/>
    </source>
</evidence>
<dbReference type="RefSeq" id="WP_091285883.1">
    <property type="nucleotide sequence ID" value="NZ_FNON01000001.1"/>
</dbReference>
<evidence type="ECO:0000313" key="7">
    <source>
        <dbReference type="Proteomes" id="UP000199515"/>
    </source>
</evidence>
<dbReference type="GO" id="GO:0006629">
    <property type="term" value="P:lipid metabolic process"/>
    <property type="evidence" value="ECO:0007669"/>
    <property type="project" value="InterPro"/>
</dbReference>